<comment type="pathway">
    <text evidence="4 6">Amino-acid degradation; L-kynurenine degradation; L-alanine and anthranilate from L-kynurenine: step 1/1.</text>
</comment>
<feature type="binding site" evidence="4">
    <location>
        <position position="287"/>
    </location>
    <ligand>
        <name>pyridoxal 5'-phosphate</name>
        <dbReference type="ChEBI" id="CHEBI:597326"/>
    </ligand>
</feature>
<feature type="modified residue" description="N6-(pyridoxal phosphate)lysine" evidence="4">
    <location>
        <position position="231"/>
    </location>
</feature>
<evidence type="ECO:0000256" key="4">
    <source>
        <dbReference type="HAMAP-Rule" id="MF_01970"/>
    </source>
</evidence>
<dbReference type="EC" id="3.7.1.3" evidence="4 5"/>
<comment type="subunit">
    <text evidence="4 6">Homodimer.</text>
</comment>
<feature type="binding site" evidence="4">
    <location>
        <position position="230"/>
    </location>
    <ligand>
        <name>pyridoxal 5'-phosphate</name>
        <dbReference type="ChEBI" id="CHEBI:597326"/>
    </ligand>
</feature>
<comment type="similarity">
    <text evidence="4 6">Belongs to the kynureninase family.</text>
</comment>
<feature type="binding site" evidence="4">
    <location>
        <position position="205"/>
    </location>
    <ligand>
        <name>pyridoxal 5'-phosphate</name>
        <dbReference type="ChEBI" id="CHEBI:597326"/>
    </ligand>
</feature>
<dbReference type="InterPro" id="IPR015424">
    <property type="entry name" value="PyrdxlP-dep_Trfase"/>
</dbReference>
<evidence type="ECO:0000313" key="7">
    <source>
        <dbReference type="EMBL" id="MFD1205113.1"/>
    </source>
</evidence>
<comment type="catalytic activity">
    <reaction evidence="4 6">
        <text>L-kynurenine + H2O = anthranilate + L-alanine + H(+)</text>
        <dbReference type="Rhea" id="RHEA:16813"/>
        <dbReference type="ChEBI" id="CHEBI:15377"/>
        <dbReference type="ChEBI" id="CHEBI:15378"/>
        <dbReference type="ChEBI" id="CHEBI:16567"/>
        <dbReference type="ChEBI" id="CHEBI:57959"/>
        <dbReference type="ChEBI" id="CHEBI:57972"/>
        <dbReference type="EC" id="3.7.1.3"/>
    </reaction>
</comment>
<evidence type="ECO:0000256" key="1">
    <source>
        <dbReference type="ARBA" id="ARBA00022642"/>
    </source>
</evidence>
<name>A0ABW3U0A1_9BACL</name>
<dbReference type="Gene3D" id="3.40.640.10">
    <property type="entry name" value="Type I PLP-dependent aspartate aminotransferase-like (Major domain)"/>
    <property type="match status" value="1"/>
</dbReference>
<evidence type="ECO:0000256" key="2">
    <source>
        <dbReference type="ARBA" id="ARBA00022801"/>
    </source>
</evidence>
<feature type="binding site" evidence="4">
    <location>
        <position position="96"/>
    </location>
    <ligand>
        <name>pyridoxal 5'-phosphate</name>
        <dbReference type="ChEBI" id="CHEBI:597326"/>
    </ligand>
</feature>
<comment type="function">
    <text evidence="4 6">Catalyzes the cleavage of L-kynurenine (L-Kyn) and L-3-hydroxykynurenine (L-3OHKyn) into anthranilic acid (AA) and 3-hydroxyanthranilic acid (3-OHAA), respectively.</text>
</comment>
<dbReference type="GO" id="GO:0030429">
    <property type="term" value="F:kynureninase activity"/>
    <property type="evidence" value="ECO:0007669"/>
    <property type="project" value="UniProtKB-EC"/>
</dbReference>
<dbReference type="InterPro" id="IPR015421">
    <property type="entry name" value="PyrdxlP-dep_Trfase_major"/>
</dbReference>
<dbReference type="PIRSF" id="PIRSF038800">
    <property type="entry name" value="KYNU"/>
    <property type="match status" value="1"/>
</dbReference>
<evidence type="ECO:0000256" key="5">
    <source>
        <dbReference type="NCBIfam" id="TIGR01814"/>
    </source>
</evidence>
<dbReference type="HAMAP" id="MF_01970">
    <property type="entry name" value="Kynureninase"/>
    <property type="match status" value="1"/>
</dbReference>
<dbReference type="InterPro" id="IPR015422">
    <property type="entry name" value="PyrdxlP-dep_Trfase_small"/>
</dbReference>
<dbReference type="EMBL" id="JBHTLT010000039">
    <property type="protein sequence ID" value="MFD1205113.1"/>
    <property type="molecule type" value="Genomic_DNA"/>
</dbReference>
<accession>A0ABW3U0A1</accession>
<comment type="cofactor">
    <cofactor evidence="4 6">
        <name>pyridoxal 5'-phosphate</name>
        <dbReference type="ChEBI" id="CHEBI:597326"/>
    </cofactor>
</comment>
<keyword evidence="1 4" id="KW-0662">Pyridine nucleotide biosynthesis</keyword>
<dbReference type="PANTHER" id="PTHR14084:SF0">
    <property type="entry name" value="KYNURENINASE"/>
    <property type="match status" value="1"/>
</dbReference>
<dbReference type="RefSeq" id="WP_381480360.1">
    <property type="nucleotide sequence ID" value="NZ_JBHTLT010000039.1"/>
</dbReference>
<dbReference type="InterPro" id="IPR010111">
    <property type="entry name" value="Kynureninase"/>
</dbReference>
<keyword evidence="8" id="KW-1185">Reference proteome</keyword>
<dbReference type="Gene3D" id="3.90.1150.10">
    <property type="entry name" value="Aspartate Aminotransferase, domain 1"/>
    <property type="match status" value="1"/>
</dbReference>
<dbReference type="NCBIfam" id="TIGR01814">
    <property type="entry name" value="kynureninase"/>
    <property type="match status" value="1"/>
</dbReference>
<dbReference type="Pfam" id="PF22580">
    <property type="entry name" value="KYNU_C"/>
    <property type="match status" value="1"/>
</dbReference>
<comment type="catalytic activity">
    <reaction evidence="6">
        <text>3-hydroxy-L-kynurenine + H2O = 3-hydroxyanthranilate + L-alanine + H(+)</text>
        <dbReference type="Rhea" id="RHEA:25143"/>
        <dbReference type="ChEBI" id="CHEBI:15377"/>
        <dbReference type="ChEBI" id="CHEBI:15378"/>
        <dbReference type="ChEBI" id="CHEBI:36559"/>
        <dbReference type="ChEBI" id="CHEBI:57972"/>
        <dbReference type="ChEBI" id="CHEBI:58125"/>
        <dbReference type="EC" id="3.7.1.3"/>
    </reaction>
</comment>
<proteinExistence type="inferred from homology"/>
<comment type="caution">
    <text evidence="4">Lacks conserved residue(s) required for the propagation of feature annotation.</text>
</comment>
<evidence type="ECO:0000313" key="8">
    <source>
        <dbReference type="Proteomes" id="UP001597231"/>
    </source>
</evidence>
<keyword evidence="3 4" id="KW-0663">Pyridoxal phosphate</keyword>
<dbReference type="Proteomes" id="UP001597231">
    <property type="component" value="Unassembled WGS sequence"/>
</dbReference>
<sequence length="419" mass="46954">MDLRAKELDRNDALAGYRKEFYIPDGKIYMDGNSLGLLSKRAERTLYELLDSWKVLGIDGWTEGERPWFYLSEQIGEMMAPLVGGMKGEVIATGSTTTNLHQMTSTFYKPKGKKTKILADELNFPSDIYALKSQLQLKGYDPAEHFIQVKSADGRYLRETDIIDAMTDEVALIVLPAVLYRSGQVLDMERLVEAANERSIPIGFDLCHSIGAIEHSLHDWGADFAFWCTYKHLNGGPGSVGGLFIHERHFGKTPGLAGWFGSNKQSQFDMNHTMDVAGDAGAYQIGTPHLLSLAPLIGSLEMLQEVGINQIRSKSFQLTDYMMELIREHLSDYGFTIGNPDNESRGAHLLLEHPEAARICKALKADGVVPDFRAPNGIRLAPVALYNSFVDVWQTVEKLRIIMEEKRYEQFENKRGVVA</sequence>
<keyword evidence="2 4" id="KW-0378">Hydrolase</keyword>
<reference evidence="8" key="1">
    <citation type="journal article" date="2019" name="Int. J. Syst. Evol. Microbiol.">
        <title>The Global Catalogue of Microorganisms (GCM) 10K type strain sequencing project: providing services to taxonomists for standard genome sequencing and annotation.</title>
        <authorList>
            <consortium name="The Broad Institute Genomics Platform"/>
            <consortium name="The Broad Institute Genome Sequencing Center for Infectious Disease"/>
            <person name="Wu L."/>
            <person name="Ma J."/>
        </authorList>
    </citation>
    <scope>NUCLEOTIDE SEQUENCE [LARGE SCALE GENOMIC DNA]</scope>
    <source>
        <strain evidence="8">CCUG 53915</strain>
    </source>
</reference>
<comment type="pathway">
    <text evidence="4 6">Cofactor biosynthesis; NAD(+) biosynthesis; quinolinate from L-kynurenine: step 2/3.</text>
</comment>
<comment type="caution">
    <text evidence="7">The sequence shown here is derived from an EMBL/GenBank/DDBJ whole genome shotgun (WGS) entry which is preliminary data.</text>
</comment>
<dbReference type="PANTHER" id="PTHR14084">
    <property type="entry name" value="KYNURENINASE"/>
    <property type="match status" value="1"/>
</dbReference>
<organism evidence="7 8">
    <name type="scientific">Sporosarcina contaminans</name>
    <dbReference type="NCBI Taxonomy" id="633403"/>
    <lineage>
        <taxon>Bacteria</taxon>
        <taxon>Bacillati</taxon>
        <taxon>Bacillota</taxon>
        <taxon>Bacilli</taxon>
        <taxon>Bacillales</taxon>
        <taxon>Caryophanaceae</taxon>
        <taxon>Sporosarcina</taxon>
    </lineage>
</organism>
<dbReference type="SUPFAM" id="SSF53383">
    <property type="entry name" value="PLP-dependent transferases"/>
    <property type="match status" value="1"/>
</dbReference>
<feature type="binding site" evidence="4">
    <location>
        <position position="208"/>
    </location>
    <ligand>
        <name>pyridoxal 5'-phosphate</name>
        <dbReference type="ChEBI" id="CHEBI:597326"/>
    </ligand>
</feature>
<evidence type="ECO:0000256" key="6">
    <source>
        <dbReference type="PIRNR" id="PIRNR038800"/>
    </source>
</evidence>
<feature type="binding site" evidence="4">
    <location>
        <position position="97"/>
    </location>
    <ligand>
        <name>pyridoxal 5'-phosphate</name>
        <dbReference type="ChEBI" id="CHEBI:597326"/>
    </ligand>
</feature>
<feature type="binding site" evidence="4">
    <location>
        <begin position="124"/>
        <end position="127"/>
    </location>
    <ligand>
        <name>pyridoxal 5'-phosphate</name>
        <dbReference type="ChEBI" id="CHEBI:597326"/>
    </ligand>
</feature>
<evidence type="ECO:0000256" key="3">
    <source>
        <dbReference type="ARBA" id="ARBA00022898"/>
    </source>
</evidence>
<feature type="binding site" evidence="4">
    <location>
        <position position="259"/>
    </location>
    <ligand>
        <name>pyridoxal 5'-phosphate</name>
        <dbReference type="ChEBI" id="CHEBI:597326"/>
    </ligand>
</feature>
<protein>
    <recommendedName>
        <fullName evidence="4 5">Kynureninase</fullName>
        <ecNumber evidence="4 5">3.7.1.3</ecNumber>
    </recommendedName>
    <alternativeName>
        <fullName evidence="4">L-kynurenine hydrolase</fullName>
    </alternativeName>
</protein>
<gene>
    <name evidence="4 7" type="primary">kynU</name>
    <name evidence="7" type="ORF">ACFQ38_08355</name>
</gene>